<dbReference type="STRING" id="656519.Halsa_0545"/>
<dbReference type="Pfam" id="PF00669">
    <property type="entry name" value="Flagellin_N"/>
    <property type="match status" value="1"/>
</dbReference>
<feature type="region of interest" description="Disordered" evidence="2">
    <location>
        <begin position="147"/>
        <end position="171"/>
    </location>
</feature>
<dbReference type="GO" id="GO:0009288">
    <property type="term" value="C:bacterial-type flagellum"/>
    <property type="evidence" value="ECO:0007669"/>
    <property type="project" value="InterPro"/>
</dbReference>
<dbReference type="Proteomes" id="UP000007434">
    <property type="component" value="Chromosome"/>
</dbReference>
<feature type="compositionally biased region" description="Low complexity" evidence="2">
    <location>
        <begin position="152"/>
        <end position="166"/>
    </location>
</feature>
<evidence type="ECO:0000313" key="5">
    <source>
        <dbReference type="Proteomes" id="UP000007434"/>
    </source>
</evidence>
<dbReference type="AlphaFoldDB" id="E4RPI9"/>
<evidence type="ECO:0000259" key="3">
    <source>
        <dbReference type="Pfam" id="PF00669"/>
    </source>
</evidence>
<dbReference type="RefSeq" id="WP_013405118.1">
    <property type="nucleotide sequence ID" value="NC_014654.1"/>
</dbReference>
<proteinExistence type="predicted"/>
<dbReference type="SMART" id="SM00564">
    <property type="entry name" value="PQQ"/>
    <property type="match status" value="3"/>
</dbReference>
<evidence type="ECO:0000313" key="4">
    <source>
        <dbReference type="EMBL" id="ADQ14012.1"/>
    </source>
</evidence>
<protein>
    <recommendedName>
        <fullName evidence="1">Flagellin</fullName>
    </recommendedName>
</protein>
<evidence type="ECO:0000256" key="2">
    <source>
        <dbReference type="SAM" id="MobiDB-lite"/>
    </source>
</evidence>
<accession>E4RPI9</accession>
<evidence type="ECO:0000256" key="1">
    <source>
        <dbReference type="ARBA" id="ARBA00020110"/>
    </source>
</evidence>
<keyword evidence="5" id="KW-1185">Reference proteome</keyword>
<dbReference type="PANTHER" id="PTHR42792:SF2">
    <property type="entry name" value="FLAGELLIN"/>
    <property type="match status" value="1"/>
</dbReference>
<keyword evidence="4" id="KW-0969">Cilium</keyword>
<dbReference type="eggNOG" id="COG1520">
    <property type="taxonomic scope" value="Bacteria"/>
</dbReference>
<organism evidence="4 5">
    <name type="scientific">Halanaerobium hydrogeniformans</name>
    <name type="common">Halanaerobium sp. (strain sapolanicus)</name>
    <dbReference type="NCBI Taxonomy" id="656519"/>
    <lineage>
        <taxon>Bacteria</taxon>
        <taxon>Bacillati</taxon>
        <taxon>Bacillota</taxon>
        <taxon>Clostridia</taxon>
        <taxon>Halanaerobiales</taxon>
        <taxon>Halanaerobiaceae</taxon>
        <taxon>Halanaerobium</taxon>
    </lineage>
</organism>
<dbReference type="SUPFAM" id="SSF64518">
    <property type="entry name" value="Phase 1 flagellin"/>
    <property type="match status" value="1"/>
</dbReference>
<sequence length="323" mass="35792">MIINTNATALNTYNKVNKFQKNLRSSLERLSSGKRINKAADDAAGLAISQKMNGQVRGTAQAQRNVQDGISLLQTAEGGLAEIQDPPLQRMRELALQAANDTYTENDRKAMQNEFDEMKNSIDDIANNTEFNTQKLLNVKIESVTEVDSVNGTDETGSTEETQGTEESQKVEPVGEWVYNEYGQWTNAISVDSEGNSYVGYYDGTIIKLNSNGDEIFNFKAADNAMINEIEISLNDNIVITSNDETVKKLDPDQNTLWVFNDHYDHVKGLAIDNNNNIITGSRAGPGNYDTIRKKNSSGDEIWRYSLPSEAIGTLDIVSDENN</sequence>
<keyword evidence="4" id="KW-0966">Cell projection</keyword>
<dbReference type="eggNOG" id="COG1344">
    <property type="taxonomic scope" value="Bacteria"/>
</dbReference>
<dbReference type="PRINTS" id="PR00207">
    <property type="entry name" value="FLAGELLIN"/>
</dbReference>
<dbReference type="PANTHER" id="PTHR42792">
    <property type="entry name" value="FLAGELLIN"/>
    <property type="match status" value="1"/>
</dbReference>
<dbReference type="EMBL" id="CP002304">
    <property type="protein sequence ID" value="ADQ14012.1"/>
    <property type="molecule type" value="Genomic_DNA"/>
</dbReference>
<feature type="domain" description="Flagellin N-terminal" evidence="3">
    <location>
        <begin position="3"/>
        <end position="138"/>
    </location>
</feature>
<gene>
    <name evidence="4" type="ordered locus">Halsa_0545</name>
</gene>
<dbReference type="InterPro" id="IPR018391">
    <property type="entry name" value="PQQ_b-propeller_rpt"/>
</dbReference>
<dbReference type="InterPro" id="IPR001492">
    <property type="entry name" value="Flagellin"/>
</dbReference>
<dbReference type="Gene3D" id="1.20.1330.10">
    <property type="entry name" value="f41 fragment of flagellin, N-terminal domain"/>
    <property type="match status" value="1"/>
</dbReference>
<dbReference type="KEGG" id="has:Halsa_0545"/>
<reference evidence="4 5" key="2">
    <citation type="journal article" date="2011" name="J. Bacteriol.">
        <title>Complete Genome Sequence of the Haloalkaliphilic, Hydrogen Producing Halanaerobium hydrogenoformans.</title>
        <authorList>
            <person name="Brown S.D."/>
            <person name="Begemann M.B."/>
            <person name="Mormile M.R."/>
            <person name="Wall J.D."/>
            <person name="Han C.S."/>
            <person name="Goodwin L.A."/>
            <person name="Pitluck S."/>
            <person name="Land M.L."/>
            <person name="Hauser L.J."/>
            <person name="Elias D.A."/>
        </authorList>
    </citation>
    <scope>NUCLEOTIDE SEQUENCE [LARGE SCALE GENOMIC DNA]</scope>
    <source>
        <strain evidence="5">sapolanicus</strain>
    </source>
</reference>
<keyword evidence="4" id="KW-0282">Flagellum</keyword>
<reference evidence="4 5" key="1">
    <citation type="submission" date="2010-11" db="EMBL/GenBank/DDBJ databases">
        <title>Complete sequence of Halanaerobium sp. sapolanicus.</title>
        <authorList>
            <consortium name="US DOE Joint Genome Institute"/>
            <person name="Lucas S."/>
            <person name="Copeland A."/>
            <person name="Lapidus A."/>
            <person name="Cheng J.-F."/>
            <person name="Bruce D."/>
            <person name="Goodwin L."/>
            <person name="Pitluck S."/>
            <person name="Davenport K."/>
            <person name="Detter J.C."/>
            <person name="Han C."/>
            <person name="Tapia R."/>
            <person name="Land M."/>
            <person name="Hauser L."/>
            <person name="Jeffries C."/>
            <person name="Kyrpides N."/>
            <person name="Ivanova N."/>
            <person name="Mikhailova N."/>
            <person name="Begemann M.B."/>
            <person name="Mormile M.R."/>
            <person name="Wall J.D."/>
            <person name="Elias D.A."/>
            <person name="Woyke T."/>
        </authorList>
    </citation>
    <scope>NUCLEOTIDE SEQUENCE [LARGE SCALE GENOMIC DNA]</scope>
    <source>
        <strain evidence="5">sapolanicus</strain>
    </source>
</reference>
<dbReference type="HOGENOM" id="CLU_859879_0_0_9"/>
<dbReference type="InterPro" id="IPR001029">
    <property type="entry name" value="Flagellin_N"/>
</dbReference>
<dbReference type="OrthoDB" id="9796789at2"/>
<dbReference type="GO" id="GO:0005198">
    <property type="term" value="F:structural molecule activity"/>
    <property type="evidence" value="ECO:0007669"/>
    <property type="project" value="InterPro"/>
</dbReference>
<name>E4RPI9_HALHG</name>